<dbReference type="InterPro" id="IPR016031">
    <property type="entry name" value="Trp_RNA-bd_attenuator-like_dom"/>
</dbReference>
<dbReference type="PANTHER" id="PTHR38074">
    <property type="entry name" value="ALTERED INHERITANCE OF MITOCHONDRIA PROTEIN 24, MITOCHONDRIAL"/>
    <property type="match status" value="1"/>
</dbReference>
<dbReference type="Gene3D" id="3.60.160.10">
    <property type="entry name" value="Mitochondrial biogenesis AIM24"/>
    <property type="match status" value="1"/>
</dbReference>
<keyword evidence="2" id="KW-1185">Reference proteome</keyword>
<evidence type="ECO:0000313" key="2">
    <source>
        <dbReference type="Proteomes" id="UP000294853"/>
    </source>
</evidence>
<dbReference type="AlphaFoldDB" id="A0A4P7IGV6"/>
<dbReference type="KEGG" id="nsn:EXE58_07575"/>
<dbReference type="EMBL" id="CP038436">
    <property type="protein sequence ID" value="QBX55327.1"/>
    <property type="molecule type" value="Genomic_DNA"/>
</dbReference>
<dbReference type="Proteomes" id="UP000294853">
    <property type="component" value="Chromosome"/>
</dbReference>
<sequence>MQSELFDQGNLEIPDGQRFGLQNDQLLRVSLGPDVLAVKGAMVAYQGQVRFDHEKAGGMGKLLKKMVTSEDMPLMRVSGQGEVFFANEAGYVYLIQLDGGIQGGGDGISVNGRNLLAFDSTLEWDINRTKGAGMMAGGLFNTTVKGSGTVALCTVGKPVVLDCSQQPTYVDVNACVAWSANLVPSVVSSMNMKSMLRGGSGEAFQYSFHGPGFVVVQPSEWTASTQGGQKSGGGGGGIIGDLLGS</sequence>
<protein>
    <submittedName>
        <fullName evidence="1">AIM24 family protein</fullName>
    </submittedName>
</protein>
<dbReference type="RefSeq" id="WP_135267319.1">
    <property type="nucleotide sequence ID" value="NZ_CP038436.1"/>
</dbReference>
<dbReference type="InterPro" id="IPR036983">
    <property type="entry name" value="AIM24_sf"/>
</dbReference>
<dbReference type="SUPFAM" id="SSF51219">
    <property type="entry name" value="TRAP-like"/>
    <property type="match status" value="1"/>
</dbReference>
<accession>A0A4P7IGV6</accession>
<evidence type="ECO:0000313" key="1">
    <source>
        <dbReference type="EMBL" id="QBX55327.1"/>
    </source>
</evidence>
<dbReference type="InterPro" id="IPR002838">
    <property type="entry name" value="AIM24"/>
</dbReference>
<dbReference type="OrthoDB" id="9811665at2"/>
<dbReference type="PANTHER" id="PTHR38074:SF1">
    <property type="entry name" value="ALTERED INHERITANCE OF MITOCHONDRIA PROTEIN 24, MITOCHONDRIAL"/>
    <property type="match status" value="1"/>
</dbReference>
<gene>
    <name evidence="1" type="ORF">EXE58_07575</name>
</gene>
<name>A0A4P7IGV6_9ACTN</name>
<proteinExistence type="predicted"/>
<reference evidence="1 2" key="1">
    <citation type="submission" date="2019-03" db="EMBL/GenBank/DDBJ databases">
        <title>Three New Species of Nocardioides, Nocardioides euryhalodurans sp. nov., Nocardioides seonyuensis sp. nov. and Nocardioides eburneoflavus sp. nov. Iolated from Soil.</title>
        <authorList>
            <person name="Roh S.G."/>
            <person name="Lee C."/>
            <person name="Kim M.-K."/>
            <person name="Kim S.B."/>
        </authorList>
    </citation>
    <scope>NUCLEOTIDE SEQUENCE [LARGE SCALE GENOMIC DNA]</scope>
    <source>
        <strain evidence="1 2">MMS17-SY207-3</strain>
    </source>
</reference>
<dbReference type="Pfam" id="PF01987">
    <property type="entry name" value="AIM24"/>
    <property type="match status" value="1"/>
</dbReference>
<organism evidence="1 2">
    <name type="scientific">Nocardioides seonyuensis</name>
    <dbReference type="NCBI Taxonomy" id="2518371"/>
    <lineage>
        <taxon>Bacteria</taxon>
        <taxon>Bacillati</taxon>
        <taxon>Actinomycetota</taxon>
        <taxon>Actinomycetes</taxon>
        <taxon>Propionibacteriales</taxon>
        <taxon>Nocardioidaceae</taxon>
        <taxon>Nocardioides</taxon>
    </lineage>
</organism>